<organism evidence="1 2">
    <name type="scientific">Bradyrhizobium niftali</name>
    <dbReference type="NCBI Taxonomy" id="2560055"/>
    <lineage>
        <taxon>Bacteria</taxon>
        <taxon>Pseudomonadati</taxon>
        <taxon>Pseudomonadota</taxon>
        <taxon>Alphaproteobacteria</taxon>
        <taxon>Hyphomicrobiales</taxon>
        <taxon>Nitrobacteraceae</taxon>
        <taxon>Bradyrhizobium</taxon>
    </lineage>
</organism>
<comment type="caution">
    <text evidence="1">The sequence shown here is derived from an EMBL/GenBank/DDBJ whole genome shotgun (WGS) entry which is preliminary data.</text>
</comment>
<evidence type="ECO:0008006" key="3">
    <source>
        <dbReference type="Google" id="ProtNLM"/>
    </source>
</evidence>
<reference evidence="1 2" key="1">
    <citation type="submission" date="2019-03" db="EMBL/GenBank/DDBJ databases">
        <title>Bradyrhizobium diversity isolated from nodules of Chamaecrista fasciculata.</title>
        <authorList>
            <person name="Klepa M.S."/>
            <person name="Urquiaga M.O."/>
            <person name="Hungria M."/>
            <person name="Delamuta J.R."/>
        </authorList>
    </citation>
    <scope>NUCLEOTIDE SEQUENCE [LARGE SCALE GENOMIC DNA]</scope>
    <source>
        <strain evidence="1 2">CNPSo 3448</strain>
    </source>
</reference>
<evidence type="ECO:0000313" key="2">
    <source>
        <dbReference type="Proteomes" id="UP000297966"/>
    </source>
</evidence>
<dbReference type="InterPro" id="IPR036052">
    <property type="entry name" value="TrpB-like_PALP_sf"/>
</dbReference>
<dbReference type="Proteomes" id="UP000297966">
    <property type="component" value="Unassembled WGS sequence"/>
</dbReference>
<dbReference type="EMBL" id="SPQT01000123">
    <property type="protein sequence ID" value="TFV35380.1"/>
    <property type="molecule type" value="Genomic_DNA"/>
</dbReference>
<accession>A0A4Y9KVM8</accession>
<dbReference type="AlphaFoldDB" id="A0A4Y9KVM8"/>
<proteinExistence type="predicted"/>
<dbReference type="Gene3D" id="3.40.50.1100">
    <property type="match status" value="1"/>
</dbReference>
<sequence>MCRALLDDAVLLSKSEIAAGICHAYEKEREILEGAVGIAALLALKNAGLRGPVQLVISGRNIDMELPRRVINGNSNPFREDV</sequence>
<keyword evidence="2" id="KW-1185">Reference proteome</keyword>
<name>A0A4Y9KVM8_9BRAD</name>
<evidence type="ECO:0000313" key="1">
    <source>
        <dbReference type="EMBL" id="TFV35380.1"/>
    </source>
</evidence>
<dbReference type="SUPFAM" id="SSF53686">
    <property type="entry name" value="Tryptophan synthase beta subunit-like PLP-dependent enzymes"/>
    <property type="match status" value="1"/>
</dbReference>
<protein>
    <recommendedName>
        <fullName evidence="3">Tryptophan synthase beta chain-like PALP domain-containing protein</fullName>
    </recommendedName>
</protein>
<gene>
    <name evidence="1" type="ORF">E4K65_46690</name>
</gene>
<dbReference type="OrthoDB" id="9811476at2"/>